<feature type="transmembrane region" description="Helical" evidence="9">
    <location>
        <begin position="93"/>
        <end position="112"/>
    </location>
</feature>
<evidence type="ECO:0000256" key="7">
    <source>
        <dbReference type="ARBA" id="ARBA00022989"/>
    </source>
</evidence>
<dbReference type="PRINTS" id="PR00119">
    <property type="entry name" value="CATATPASE"/>
</dbReference>
<feature type="transmembrane region" description="Helical" evidence="9">
    <location>
        <begin position="846"/>
        <end position="865"/>
    </location>
</feature>
<dbReference type="GO" id="GO:0005391">
    <property type="term" value="F:P-type sodium:potassium-exchanging transporter activity"/>
    <property type="evidence" value="ECO:0007669"/>
    <property type="project" value="TreeGrafter"/>
</dbReference>
<dbReference type="Gene3D" id="2.70.150.10">
    <property type="entry name" value="Calcium-transporting ATPase, cytoplasmic transduction domain A"/>
    <property type="match status" value="1"/>
</dbReference>
<dbReference type="InterPro" id="IPR023214">
    <property type="entry name" value="HAD_sf"/>
</dbReference>
<evidence type="ECO:0000256" key="9">
    <source>
        <dbReference type="SAM" id="Phobius"/>
    </source>
</evidence>
<dbReference type="NCBIfam" id="TIGR01494">
    <property type="entry name" value="ATPase_P-type"/>
    <property type="match status" value="2"/>
</dbReference>
<dbReference type="AlphaFoldDB" id="A0A1F5NML6"/>
<feature type="transmembrane region" description="Helical" evidence="9">
    <location>
        <begin position="750"/>
        <end position="770"/>
    </location>
</feature>
<dbReference type="GO" id="GO:0036376">
    <property type="term" value="P:sodium ion export across plasma membrane"/>
    <property type="evidence" value="ECO:0007669"/>
    <property type="project" value="TreeGrafter"/>
</dbReference>
<keyword evidence="8 9" id="KW-0472">Membrane</keyword>
<keyword evidence="6" id="KW-1278">Translocase</keyword>
<dbReference type="PRINTS" id="PR00120">
    <property type="entry name" value="HATPASE"/>
</dbReference>
<dbReference type="GO" id="GO:0006883">
    <property type="term" value="P:intracellular sodium ion homeostasis"/>
    <property type="evidence" value="ECO:0007669"/>
    <property type="project" value="TreeGrafter"/>
</dbReference>
<protein>
    <recommendedName>
        <fullName evidence="10">Cation-transporting P-type ATPase N-terminal domain-containing protein</fullName>
    </recommendedName>
</protein>
<evidence type="ECO:0000256" key="2">
    <source>
        <dbReference type="ARBA" id="ARBA00005675"/>
    </source>
</evidence>
<evidence type="ECO:0000256" key="1">
    <source>
        <dbReference type="ARBA" id="ARBA00004141"/>
    </source>
</evidence>
<dbReference type="SFLD" id="SFLDF00027">
    <property type="entry name" value="p-type_atpase"/>
    <property type="match status" value="1"/>
</dbReference>
<dbReference type="Pfam" id="PF00689">
    <property type="entry name" value="Cation_ATPase_C"/>
    <property type="match status" value="1"/>
</dbReference>
<keyword evidence="7 9" id="KW-1133">Transmembrane helix</keyword>
<feature type="transmembrane region" description="Helical" evidence="9">
    <location>
        <begin position="286"/>
        <end position="308"/>
    </location>
</feature>
<dbReference type="PANTHER" id="PTHR43294">
    <property type="entry name" value="SODIUM/POTASSIUM-TRANSPORTING ATPASE SUBUNIT ALPHA"/>
    <property type="match status" value="1"/>
</dbReference>
<dbReference type="SFLD" id="SFLDG00002">
    <property type="entry name" value="C1.7:_P-type_atpase_like"/>
    <property type="match status" value="1"/>
</dbReference>
<dbReference type="InterPro" id="IPR044492">
    <property type="entry name" value="P_typ_ATPase_HD_dom"/>
</dbReference>
<dbReference type="GO" id="GO:0005886">
    <property type="term" value="C:plasma membrane"/>
    <property type="evidence" value="ECO:0007669"/>
    <property type="project" value="TreeGrafter"/>
</dbReference>
<dbReference type="InterPro" id="IPR036412">
    <property type="entry name" value="HAD-like_sf"/>
</dbReference>
<feature type="domain" description="Cation-transporting P-type ATPase N-terminal" evidence="10">
    <location>
        <begin position="8"/>
        <end position="82"/>
    </location>
</feature>
<dbReference type="Proteomes" id="UP000176864">
    <property type="component" value="Unassembled WGS sequence"/>
</dbReference>
<gene>
    <name evidence="11" type="ORF">A2751_01295</name>
</gene>
<feature type="transmembrane region" description="Helical" evidence="9">
    <location>
        <begin position="814"/>
        <end position="834"/>
    </location>
</feature>
<dbReference type="Pfam" id="PF00122">
    <property type="entry name" value="E1-E2_ATPase"/>
    <property type="match status" value="1"/>
</dbReference>
<dbReference type="Gene3D" id="3.40.1110.10">
    <property type="entry name" value="Calcium-transporting ATPase, cytoplasmic domain N"/>
    <property type="match status" value="1"/>
</dbReference>
<comment type="caution">
    <text evidence="11">The sequence shown here is derived from an EMBL/GenBank/DDBJ whole genome shotgun (WGS) entry which is preliminary data.</text>
</comment>
<dbReference type="EMBL" id="MFEK01000013">
    <property type="protein sequence ID" value="OGE78813.1"/>
    <property type="molecule type" value="Genomic_DNA"/>
</dbReference>
<dbReference type="PROSITE" id="PS00154">
    <property type="entry name" value="ATPASE_E1_E2"/>
    <property type="match status" value="1"/>
</dbReference>
<evidence type="ECO:0000313" key="11">
    <source>
        <dbReference type="EMBL" id="OGE78813.1"/>
    </source>
</evidence>
<dbReference type="Pfam" id="PF00690">
    <property type="entry name" value="Cation_ATPase_N"/>
    <property type="match status" value="1"/>
</dbReference>
<evidence type="ECO:0000256" key="6">
    <source>
        <dbReference type="ARBA" id="ARBA00022967"/>
    </source>
</evidence>
<dbReference type="InterPro" id="IPR050510">
    <property type="entry name" value="Cation_transp_ATPase_P-type"/>
</dbReference>
<dbReference type="SFLD" id="SFLDS00003">
    <property type="entry name" value="Haloacid_Dehalogenase"/>
    <property type="match status" value="1"/>
</dbReference>
<dbReference type="SMART" id="SM00831">
    <property type="entry name" value="Cation_ATPase_N"/>
    <property type="match status" value="1"/>
</dbReference>
<dbReference type="SUPFAM" id="SSF56784">
    <property type="entry name" value="HAD-like"/>
    <property type="match status" value="1"/>
</dbReference>
<organism evidence="11 12">
    <name type="scientific">Candidatus Doudnabacteria bacterium RIFCSPHIGHO2_01_FULL_46_14</name>
    <dbReference type="NCBI Taxonomy" id="1817824"/>
    <lineage>
        <taxon>Bacteria</taxon>
        <taxon>Candidatus Doudnaibacteriota</taxon>
    </lineage>
</organism>
<keyword evidence="5" id="KW-0067">ATP-binding</keyword>
<dbReference type="InterPro" id="IPR018303">
    <property type="entry name" value="ATPase_P-typ_P_site"/>
</dbReference>
<dbReference type="GO" id="GO:1990573">
    <property type="term" value="P:potassium ion import across plasma membrane"/>
    <property type="evidence" value="ECO:0007669"/>
    <property type="project" value="TreeGrafter"/>
</dbReference>
<sequence length="891" mass="96957">MPNNPKRAWHSLELTQILEIVKADTKLGLTDTEVTRRLVELGPNELPKGKQKSAVAMFFGQFASPLVWILLVAAVLGLVFHEPGGFVEKYADPIIILIVVVINAFIGLFQEYRASRIFEKLKEIVRVEALVTRGGKTIRVDSVNLVPGDIILIKGGNKIPADARLVSSANLEVNEALLTGESKATKKLPGLANEKALVGDRTNMVFTGTVATRGEGLAVVVATGAGTEIGQISALTLAATEEQSPLQIRVSKLGRFLTEIFIVISFAIFVIGLAEGDPFIEMVQTTVAMAVAAIPEGLPAAISIILAVSSQKILGRKGLVRKLVAAETLGSTSVVCTDKTGTLTYGQMRVEEIITTNNAQAMLALALANEAVIEEKNGKSIVTGEATDKAKMEKFLASGGDLKKTLLEMPRLATLPFEESRKYLASFHLPTDEAGQKAAQIQIFVTGAPEQILACSTLPETEKAKIRETYENLAKRGFRLIAMASRQIEMSKYRERWTIEEMAAQINSLTYLGLAAIRDPIREDVKNTLEITRRAGVKILMVTGDHILTAKAIGLELGFQTSNEAVITGEQLDALSDKELAKRITKLEIIARVNPEHKMRVITAFQKRGAVVAMTGDGVNDAPALKAADIGVSVGSGTDVAKEASDLILLDDSFSTMTAAIQEGRTGFSNIRKATVTVMSNALTEIILITSTLITHTPFPVTAIQILWVNIAEDGLPALAMAFEPPEKGVMNAKPNSPQEPILDRQSKTLIFVVSLISDLTLVGIFFYLYKFLHWDLVKAQSFVFVATATPTLINIFAFKSLQAPLTKIKLFNNKFLLVSVAVGFALMIAAIYVPFFNRFLKTTPLGLWPAFFCFIAFPFYKLGLVELSKWWYRHNTPKSSILLANSGRNI</sequence>
<proteinExistence type="inferred from homology"/>
<dbReference type="STRING" id="1817824.A2751_01295"/>
<dbReference type="GO" id="GO:0016887">
    <property type="term" value="F:ATP hydrolysis activity"/>
    <property type="evidence" value="ECO:0007669"/>
    <property type="project" value="InterPro"/>
</dbReference>
<dbReference type="GO" id="GO:0005524">
    <property type="term" value="F:ATP binding"/>
    <property type="evidence" value="ECO:0007669"/>
    <property type="project" value="UniProtKB-KW"/>
</dbReference>
<dbReference type="InterPro" id="IPR023299">
    <property type="entry name" value="ATPase_P-typ_cyto_dom_N"/>
</dbReference>
<dbReference type="Gene3D" id="1.20.1110.10">
    <property type="entry name" value="Calcium-transporting ATPase, transmembrane domain"/>
    <property type="match status" value="2"/>
</dbReference>
<evidence type="ECO:0000256" key="3">
    <source>
        <dbReference type="ARBA" id="ARBA00022692"/>
    </source>
</evidence>
<evidence type="ECO:0000256" key="4">
    <source>
        <dbReference type="ARBA" id="ARBA00022741"/>
    </source>
</evidence>
<dbReference type="PANTHER" id="PTHR43294:SF20">
    <property type="entry name" value="P-TYPE ATPASE"/>
    <property type="match status" value="1"/>
</dbReference>
<keyword evidence="4" id="KW-0547">Nucleotide-binding</keyword>
<dbReference type="SUPFAM" id="SSF81665">
    <property type="entry name" value="Calcium ATPase, transmembrane domain M"/>
    <property type="match status" value="1"/>
</dbReference>
<feature type="transmembrane region" description="Helical" evidence="9">
    <location>
        <begin position="256"/>
        <end position="274"/>
    </location>
</feature>
<dbReference type="GO" id="GO:1902600">
    <property type="term" value="P:proton transmembrane transport"/>
    <property type="evidence" value="ECO:0007669"/>
    <property type="project" value="TreeGrafter"/>
</dbReference>
<accession>A0A1F5NML6</accession>
<dbReference type="Gene3D" id="3.40.50.1000">
    <property type="entry name" value="HAD superfamily/HAD-like"/>
    <property type="match status" value="1"/>
</dbReference>
<dbReference type="SUPFAM" id="SSF81653">
    <property type="entry name" value="Calcium ATPase, transduction domain A"/>
    <property type="match status" value="1"/>
</dbReference>
<evidence type="ECO:0000256" key="5">
    <source>
        <dbReference type="ARBA" id="ARBA00022840"/>
    </source>
</evidence>
<name>A0A1F5NML6_9BACT</name>
<comment type="subcellular location">
    <subcellularLocation>
        <location evidence="1">Membrane</location>
        <topology evidence="1">Multi-pass membrane protein</topology>
    </subcellularLocation>
</comment>
<reference evidence="11 12" key="1">
    <citation type="journal article" date="2016" name="Nat. Commun.">
        <title>Thousands of microbial genomes shed light on interconnected biogeochemical processes in an aquifer system.</title>
        <authorList>
            <person name="Anantharaman K."/>
            <person name="Brown C.T."/>
            <person name="Hug L.A."/>
            <person name="Sharon I."/>
            <person name="Castelle C.J."/>
            <person name="Probst A.J."/>
            <person name="Thomas B.C."/>
            <person name="Singh A."/>
            <person name="Wilkins M.J."/>
            <person name="Karaoz U."/>
            <person name="Brodie E.L."/>
            <person name="Williams K.H."/>
            <person name="Hubbard S.S."/>
            <person name="Banfield J.F."/>
        </authorList>
    </citation>
    <scope>NUCLEOTIDE SEQUENCE [LARGE SCALE GENOMIC DNA]</scope>
</reference>
<evidence type="ECO:0000256" key="8">
    <source>
        <dbReference type="ARBA" id="ARBA00023136"/>
    </source>
</evidence>
<dbReference type="GO" id="GO:0030007">
    <property type="term" value="P:intracellular potassium ion homeostasis"/>
    <property type="evidence" value="ECO:0007669"/>
    <property type="project" value="TreeGrafter"/>
</dbReference>
<evidence type="ECO:0000313" key="12">
    <source>
        <dbReference type="Proteomes" id="UP000176864"/>
    </source>
</evidence>
<feature type="transmembrane region" description="Helical" evidence="9">
    <location>
        <begin position="782"/>
        <end position="802"/>
    </location>
</feature>
<dbReference type="InterPro" id="IPR059000">
    <property type="entry name" value="ATPase_P-type_domA"/>
</dbReference>
<dbReference type="Pfam" id="PF13246">
    <property type="entry name" value="Cation_ATPase"/>
    <property type="match status" value="1"/>
</dbReference>
<dbReference type="InterPro" id="IPR023298">
    <property type="entry name" value="ATPase_P-typ_TM_dom_sf"/>
</dbReference>
<dbReference type="InterPro" id="IPR004014">
    <property type="entry name" value="ATPase_P-typ_cation-transptr_N"/>
</dbReference>
<dbReference type="InterPro" id="IPR001757">
    <property type="entry name" value="P_typ_ATPase"/>
</dbReference>
<feature type="transmembrane region" description="Helical" evidence="9">
    <location>
        <begin position="55"/>
        <end position="81"/>
    </location>
</feature>
<dbReference type="InterPro" id="IPR008250">
    <property type="entry name" value="ATPase_P-typ_transduc_dom_A_sf"/>
</dbReference>
<dbReference type="InterPro" id="IPR006068">
    <property type="entry name" value="ATPase_P-typ_cation-transptr_C"/>
</dbReference>
<comment type="similarity">
    <text evidence="2">Belongs to the cation transport ATPase (P-type) (TC 3.A.3) family. Type IIA subfamily.</text>
</comment>
<evidence type="ECO:0000259" key="10">
    <source>
        <dbReference type="SMART" id="SM00831"/>
    </source>
</evidence>
<keyword evidence="3 9" id="KW-0812">Transmembrane</keyword>